<sequence length="230" mass="25302">MTHTIKCIRLHKEFKGDGVNTIALNQVNLEFKEGEFVSIVGSSGSGKSTFLSLVGTLDKPSGGTVHYGKLDLKGFNSKELADFRFENIGFVFQQYHLLPTLTALENVMAPLLSRKVSYDKKERAKQLLEEVGLGDKMNSLPSQLSGGQQQRVAVARALIHEPHWLLADEPTGNLDTETGEMIFDLLLRLNKEKGCGVIFVTHESALAVRADRMIEMKDGSVIRDTGVSGL</sequence>
<dbReference type="RefSeq" id="WP_209366440.1">
    <property type="nucleotide sequence ID" value="NZ_CP046956.1"/>
</dbReference>
<evidence type="ECO:0000256" key="3">
    <source>
        <dbReference type="ARBA" id="ARBA00022741"/>
    </source>
</evidence>
<accession>A0ABX7VPN6</accession>
<dbReference type="PANTHER" id="PTHR42798">
    <property type="entry name" value="LIPOPROTEIN-RELEASING SYSTEM ATP-BINDING PROTEIN LOLD"/>
    <property type="match status" value="1"/>
</dbReference>
<dbReference type="Gene3D" id="3.40.50.300">
    <property type="entry name" value="P-loop containing nucleotide triphosphate hydrolases"/>
    <property type="match status" value="1"/>
</dbReference>
<dbReference type="SUPFAM" id="SSF52540">
    <property type="entry name" value="P-loop containing nucleoside triphosphate hydrolases"/>
    <property type="match status" value="1"/>
</dbReference>
<dbReference type="CDD" id="cd03255">
    <property type="entry name" value="ABC_MJ0796_LolCDE_FtsE"/>
    <property type="match status" value="1"/>
</dbReference>
<keyword evidence="7" id="KW-1185">Reference proteome</keyword>
<evidence type="ECO:0000259" key="5">
    <source>
        <dbReference type="PROSITE" id="PS50893"/>
    </source>
</evidence>
<evidence type="ECO:0000256" key="4">
    <source>
        <dbReference type="ARBA" id="ARBA00022840"/>
    </source>
</evidence>
<keyword evidence="2" id="KW-0813">Transport</keyword>
<comment type="similarity">
    <text evidence="1">Belongs to the ABC transporter superfamily.</text>
</comment>
<dbReference type="PANTHER" id="PTHR42798:SF2">
    <property type="entry name" value="ABC TRANSPORTER ATP-BINDING PROTEIN MG467-RELATED"/>
    <property type="match status" value="1"/>
</dbReference>
<name>A0ABX7VPN6_9BACI</name>
<evidence type="ECO:0000256" key="1">
    <source>
        <dbReference type="ARBA" id="ARBA00005417"/>
    </source>
</evidence>
<evidence type="ECO:0000313" key="6">
    <source>
        <dbReference type="EMBL" id="QTM97914.1"/>
    </source>
</evidence>
<dbReference type="Proteomes" id="UP000665043">
    <property type="component" value="Chromosome"/>
</dbReference>
<keyword evidence="4 6" id="KW-0067">ATP-binding</keyword>
<organism evidence="6 7">
    <name type="scientific">Sediminibacillus dalangtanensis</name>
    <dbReference type="NCBI Taxonomy" id="2729421"/>
    <lineage>
        <taxon>Bacteria</taxon>
        <taxon>Bacillati</taxon>
        <taxon>Bacillota</taxon>
        <taxon>Bacilli</taxon>
        <taxon>Bacillales</taxon>
        <taxon>Bacillaceae</taxon>
        <taxon>Sediminibacillus</taxon>
    </lineage>
</organism>
<dbReference type="InterPro" id="IPR003439">
    <property type="entry name" value="ABC_transporter-like_ATP-bd"/>
</dbReference>
<reference evidence="6 7" key="1">
    <citation type="submission" date="2019-12" db="EMBL/GenBank/DDBJ databases">
        <title>The whole genome sequencing of a strain isolated from a Mars analog, Dalangtan Playa.</title>
        <authorList>
            <person name="Huang T."/>
        </authorList>
    </citation>
    <scope>NUCLEOTIDE SEQUENCE [LARGE SCALE GENOMIC DNA]</scope>
    <source>
        <strain evidence="6 7">DP4-553-S</strain>
    </source>
</reference>
<proteinExistence type="inferred from homology"/>
<dbReference type="GO" id="GO:0005524">
    <property type="term" value="F:ATP binding"/>
    <property type="evidence" value="ECO:0007669"/>
    <property type="project" value="UniProtKB-KW"/>
</dbReference>
<gene>
    <name evidence="6" type="ORF">ERJ70_00300</name>
</gene>
<dbReference type="Pfam" id="PF00005">
    <property type="entry name" value="ABC_tran"/>
    <property type="match status" value="1"/>
</dbReference>
<protein>
    <submittedName>
        <fullName evidence="6">ATP-binding cassette domain-containing protein</fullName>
    </submittedName>
</protein>
<dbReference type="SMART" id="SM00382">
    <property type="entry name" value="AAA"/>
    <property type="match status" value="1"/>
</dbReference>
<evidence type="ECO:0000313" key="7">
    <source>
        <dbReference type="Proteomes" id="UP000665043"/>
    </source>
</evidence>
<dbReference type="PROSITE" id="PS00211">
    <property type="entry name" value="ABC_TRANSPORTER_1"/>
    <property type="match status" value="1"/>
</dbReference>
<dbReference type="InterPro" id="IPR017871">
    <property type="entry name" value="ABC_transporter-like_CS"/>
</dbReference>
<dbReference type="EMBL" id="CP046956">
    <property type="protein sequence ID" value="QTM97914.1"/>
    <property type="molecule type" value="Genomic_DNA"/>
</dbReference>
<dbReference type="InterPro" id="IPR017911">
    <property type="entry name" value="MacB-like_ATP-bd"/>
</dbReference>
<dbReference type="PROSITE" id="PS50893">
    <property type="entry name" value="ABC_TRANSPORTER_2"/>
    <property type="match status" value="1"/>
</dbReference>
<feature type="domain" description="ABC transporter" evidence="5">
    <location>
        <begin position="8"/>
        <end position="230"/>
    </location>
</feature>
<evidence type="ECO:0000256" key="2">
    <source>
        <dbReference type="ARBA" id="ARBA00022448"/>
    </source>
</evidence>
<dbReference type="InterPro" id="IPR003593">
    <property type="entry name" value="AAA+_ATPase"/>
</dbReference>
<dbReference type="InterPro" id="IPR027417">
    <property type="entry name" value="P-loop_NTPase"/>
</dbReference>
<keyword evidence="3" id="KW-0547">Nucleotide-binding</keyword>